<organism evidence="2 3">
    <name type="scientific">Acidovorax bellezanensis</name>
    <dbReference type="NCBI Taxonomy" id="2976702"/>
    <lineage>
        <taxon>Bacteria</taxon>
        <taxon>Pseudomonadati</taxon>
        <taxon>Pseudomonadota</taxon>
        <taxon>Betaproteobacteria</taxon>
        <taxon>Burkholderiales</taxon>
        <taxon>Comamonadaceae</taxon>
        <taxon>Acidovorax</taxon>
    </lineage>
</organism>
<gene>
    <name evidence="2" type="ORF">N0K08_08000</name>
</gene>
<keyword evidence="1" id="KW-1133">Transmembrane helix</keyword>
<dbReference type="Proteomes" id="UP001525968">
    <property type="component" value="Unassembled WGS sequence"/>
</dbReference>
<evidence type="ECO:0000313" key="3">
    <source>
        <dbReference type="Proteomes" id="UP001525968"/>
    </source>
</evidence>
<dbReference type="EMBL" id="JAODYH010000003">
    <property type="protein sequence ID" value="MCT9810571.1"/>
    <property type="molecule type" value="Genomic_DNA"/>
</dbReference>
<proteinExistence type="predicted"/>
<comment type="caution">
    <text evidence="2">The sequence shown here is derived from an EMBL/GenBank/DDBJ whole genome shotgun (WGS) entry which is preliminary data.</text>
</comment>
<keyword evidence="1" id="KW-0812">Transmembrane</keyword>
<name>A0ABT2PL33_9BURK</name>
<protein>
    <recommendedName>
        <fullName evidence="4">DUF3149 domain-containing protein</fullName>
    </recommendedName>
</protein>
<reference evidence="2 3" key="1">
    <citation type="submission" date="2022-09" db="EMBL/GenBank/DDBJ databases">
        <title>Draft genome of isolate Be4.</title>
        <authorList>
            <person name="Sanchez-Castro I."/>
            <person name="Martinez-Rodriguez P."/>
            <person name="Descostes M."/>
            <person name="Merroun M."/>
        </authorList>
    </citation>
    <scope>NUCLEOTIDE SEQUENCE [LARGE SCALE GENOMIC DNA]</scope>
    <source>
        <strain evidence="2 3">Be4</strain>
    </source>
</reference>
<evidence type="ECO:0008006" key="4">
    <source>
        <dbReference type="Google" id="ProtNLM"/>
    </source>
</evidence>
<evidence type="ECO:0000256" key="1">
    <source>
        <dbReference type="SAM" id="Phobius"/>
    </source>
</evidence>
<evidence type="ECO:0000313" key="2">
    <source>
        <dbReference type="EMBL" id="MCT9810571.1"/>
    </source>
</evidence>
<dbReference type="RefSeq" id="WP_261499600.1">
    <property type="nucleotide sequence ID" value="NZ_JAODYH010000003.1"/>
</dbReference>
<keyword evidence="3" id="KW-1185">Reference proteome</keyword>
<feature type="transmembrane region" description="Helical" evidence="1">
    <location>
        <begin position="12"/>
        <end position="35"/>
    </location>
</feature>
<accession>A0ABT2PL33</accession>
<keyword evidence="1" id="KW-0472">Membrane</keyword>
<sequence length="47" mass="5095">MSLLDAPIWQDSGTWIALGVSLLFLLMGLAVHLVIRRVLRAPAPDAP</sequence>